<accession>A0AAD2HK35</accession>
<feature type="non-terminal residue" evidence="8">
    <location>
        <position position="1"/>
    </location>
</feature>
<evidence type="ECO:0000256" key="2">
    <source>
        <dbReference type="ARBA" id="ARBA00008096"/>
    </source>
</evidence>
<dbReference type="Proteomes" id="UP001295794">
    <property type="component" value="Unassembled WGS sequence"/>
</dbReference>
<sequence>SEGMSESARLRWINRDGGDIRSLHALFFGSASFVCSMGLLYYLRCSTRKRLLPISNLAHSYAGIAVAFAFVTLSLASGLLYISELIEEHTRLAKTIGQRAIYAIIALHVVLYFSDSLPLQHTLFSALCHVVYLRNFSATWPVISLSSLTFIASCVLVIADHFIWFFHFSHLSQAARHVSRQRGPKGFRAGPPTARVPSFSEIATFFAVCVWAAPLFLFLSLSANDNALPVSGTEGTPGLSYPTEIKTKPRVSLFRSLLFFRSRNRNEQGIIAPPSPGIVPQHSPMLAPLASPRFSTLTPPRSPRYKPAELEAELQASNFKLNTPPLRSDGLGQRRRSVLSDDGLFNS</sequence>
<reference evidence="8" key="1">
    <citation type="submission" date="2023-11" db="EMBL/GenBank/DDBJ databases">
        <authorList>
            <person name="De Vega J J."/>
            <person name="De Vega J J."/>
        </authorList>
    </citation>
    <scope>NUCLEOTIDE SEQUENCE</scope>
</reference>
<keyword evidence="5 7" id="KW-0472">Membrane</keyword>
<comment type="caution">
    <text evidence="8">The sequence shown here is derived from an EMBL/GenBank/DDBJ whole genome shotgun (WGS) entry which is preliminary data.</text>
</comment>
<evidence type="ECO:0000313" key="8">
    <source>
        <dbReference type="EMBL" id="CAK5275372.1"/>
    </source>
</evidence>
<feature type="transmembrane region" description="Helical" evidence="7">
    <location>
        <begin position="95"/>
        <end position="114"/>
    </location>
</feature>
<evidence type="ECO:0000256" key="7">
    <source>
        <dbReference type="SAM" id="Phobius"/>
    </source>
</evidence>
<dbReference type="GO" id="GO:0000139">
    <property type="term" value="C:Golgi membrane"/>
    <property type="evidence" value="ECO:0007669"/>
    <property type="project" value="TreeGrafter"/>
</dbReference>
<evidence type="ECO:0000256" key="1">
    <source>
        <dbReference type="ARBA" id="ARBA00004141"/>
    </source>
</evidence>
<feature type="transmembrane region" description="Helical" evidence="7">
    <location>
        <begin position="142"/>
        <end position="166"/>
    </location>
</feature>
<feature type="transmembrane region" description="Helical" evidence="7">
    <location>
        <begin position="202"/>
        <end position="221"/>
    </location>
</feature>
<comment type="similarity">
    <text evidence="2">Belongs to the SVP26 family.</text>
</comment>
<feature type="transmembrane region" description="Helical" evidence="7">
    <location>
        <begin position="62"/>
        <end position="83"/>
    </location>
</feature>
<feature type="region of interest" description="Disordered" evidence="6">
    <location>
        <begin position="316"/>
        <end position="347"/>
    </location>
</feature>
<dbReference type="PANTHER" id="PTHR13144">
    <property type="entry name" value="TEX261 PROTEIN"/>
    <property type="match status" value="1"/>
</dbReference>
<evidence type="ECO:0008006" key="10">
    <source>
        <dbReference type="Google" id="ProtNLM"/>
    </source>
</evidence>
<keyword evidence="9" id="KW-1185">Reference proteome</keyword>
<keyword evidence="4 7" id="KW-1133">Transmembrane helix</keyword>
<dbReference type="PANTHER" id="PTHR13144:SF0">
    <property type="entry name" value="PROTEIN TEX261"/>
    <property type="match status" value="1"/>
</dbReference>
<feature type="transmembrane region" description="Helical" evidence="7">
    <location>
        <begin position="21"/>
        <end position="42"/>
    </location>
</feature>
<dbReference type="GO" id="GO:0006888">
    <property type="term" value="P:endoplasmic reticulum to Golgi vesicle-mediated transport"/>
    <property type="evidence" value="ECO:0007669"/>
    <property type="project" value="InterPro"/>
</dbReference>
<keyword evidence="3 7" id="KW-0812">Transmembrane</keyword>
<dbReference type="InterPro" id="IPR007277">
    <property type="entry name" value="Svp26/Tex261"/>
</dbReference>
<evidence type="ECO:0000256" key="4">
    <source>
        <dbReference type="ARBA" id="ARBA00022989"/>
    </source>
</evidence>
<name>A0AAD2HK35_9AGAR</name>
<gene>
    <name evidence="8" type="ORF">MYCIT1_LOCUS23075</name>
</gene>
<dbReference type="Pfam" id="PF04148">
    <property type="entry name" value="Erv26"/>
    <property type="match status" value="1"/>
</dbReference>
<dbReference type="GO" id="GO:0097020">
    <property type="term" value="F:COPII receptor activity"/>
    <property type="evidence" value="ECO:0007669"/>
    <property type="project" value="InterPro"/>
</dbReference>
<evidence type="ECO:0000256" key="3">
    <source>
        <dbReference type="ARBA" id="ARBA00022692"/>
    </source>
</evidence>
<comment type="subcellular location">
    <subcellularLocation>
        <location evidence="1">Membrane</location>
        <topology evidence="1">Multi-pass membrane protein</topology>
    </subcellularLocation>
</comment>
<dbReference type="GO" id="GO:0005789">
    <property type="term" value="C:endoplasmic reticulum membrane"/>
    <property type="evidence" value="ECO:0007669"/>
    <property type="project" value="TreeGrafter"/>
</dbReference>
<protein>
    <recommendedName>
        <fullName evidence="10">DUF396-domain-containing protein</fullName>
    </recommendedName>
</protein>
<dbReference type="GO" id="GO:0030134">
    <property type="term" value="C:COPII-coated ER to Golgi transport vesicle"/>
    <property type="evidence" value="ECO:0007669"/>
    <property type="project" value="TreeGrafter"/>
</dbReference>
<dbReference type="AlphaFoldDB" id="A0AAD2HK35"/>
<dbReference type="EMBL" id="CAVNYO010000405">
    <property type="protein sequence ID" value="CAK5275372.1"/>
    <property type="molecule type" value="Genomic_DNA"/>
</dbReference>
<evidence type="ECO:0000313" key="9">
    <source>
        <dbReference type="Proteomes" id="UP001295794"/>
    </source>
</evidence>
<evidence type="ECO:0000256" key="6">
    <source>
        <dbReference type="SAM" id="MobiDB-lite"/>
    </source>
</evidence>
<proteinExistence type="inferred from homology"/>
<organism evidence="8 9">
    <name type="scientific">Mycena citricolor</name>
    <dbReference type="NCBI Taxonomy" id="2018698"/>
    <lineage>
        <taxon>Eukaryota</taxon>
        <taxon>Fungi</taxon>
        <taxon>Dikarya</taxon>
        <taxon>Basidiomycota</taxon>
        <taxon>Agaricomycotina</taxon>
        <taxon>Agaricomycetes</taxon>
        <taxon>Agaricomycetidae</taxon>
        <taxon>Agaricales</taxon>
        <taxon>Marasmiineae</taxon>
        <taxon>Mycenaceae</taxon>
        <taxon>Mycena</taxon>
    </lineage>
</organism>
<evidence type="ECO:0000256" key="5">
    <source>
        <dbReference type="ARBA" id="ARBA00023136"/>
    </source>
</evidence>